<evidence type="ECO:0000259" key="1">
    <source>
        <dbReference type="SMART" id="SM00543"/>
    </source>
</evidence>
<dbReference type="SMART" id="SM00543">
    <property type="entry name" value="MIF4G"/>
    <property type="match status" value="1"/>
</dbReference>
<dbReference type="KEGG" id="crb:17896442"/>
<dbReference type="InterPro" id="IPR016024">
    <property type="entry name" value="ARM-type_fold"/>
</dbReference>
<gene>
    <name evidence="2" type="ORF">CARUB_v10022200mg</name>
</gene>
<dbReference type="PANTHER" id="PTHR23253:SF53">
    <property type="entry name" value="EUKARYOTIC TRANSLATION INITIATION FACTOR ISOFORM 4G-1"/>
    <property type="match status" value="1"/>
</dbReference>
<evidence type="ECO:0000313" key="3">
    <source>
        <dbReference type="Proteomes" id="UP000029121"/>
    </source>
</evidence>
<dbReference type="Gene3D" id="1.25.40.180">
    <property type="match status" value="1"/>
</dbReference>
<dbReference type="AlphaFoldDB" id="R0GFM3"/>
<dbReference type="GO" id="GO:0016281">
    <property type="term" value="C:eukaryotic translation initiation factor 4F complex"/>
    <property type="evidence" value="ECO:0007669"/>
    <property type="project" value="TreeGrafter"/>
</dbReference>
<dbReference type="GO" id="GO:0003743">
    <property type="term" value="F:translation initiation factor activity"/>
    <property type="evidence" value="ECO:0007669"/>
    <property type="project" value="TreeGrafter"/>
</dbReference>
<proteinExistence type="predicted"/>
<dbReference type="PANTHER" id="PTHR23253">
    <property type="entry name" value="EUKARYOTIC TRANSLATION INITIATION FACTOR 4 GAMMA"/>
    <property type="match status" value="1"/>
</dbReference>
<accession>R0GFM3</accession>
<dbReference type="eggNOG" id="KOG0401">
    <property type="taxonomic scope" value="Eukaryota"/>
</dbReference>
<reference evidence="3" key="1">
    <citation type="journal article" date="2013" name="Nat. Genet.">
        <title>The Capsella rubella genome and the genomic consequences of rapid mating system evolution.</title>
        <authorList>
            <person name="Slotte T."/>
            <person name="Hazzouri K.M."/>
            <person name="Agren J.A."/>
            <person name="Koenig D."/>
            <person name="Maumus F."/>
            <person name="Guo Y.L."/>
            <person name="Steige K."/>
            <person name="Platts A.E."/>
            <person name="Escobar J.S."/>
            <person name="Newman L.K."/>
            <person name="Wang W."/>
            <person name="Mandakova T."/>
            <person name="Vello E."/>
            <person name="Smith L.M."/>
            <person name="Henz S.R."/>
            <person name="Steffen J."/>
            <person name="Takuno S."/>
            <person name="Brandvain Y."/>
            <person name="Coop G."/>
            <person name="Andolfatto P."/>
            <person name="Hu T.T."/>
            <person name="Blanchette M."/>
            <person name="Clark R.M."/>
            <person name="Quesneville H."/>
            <person name="Nordborg M."/>
            <person name="Gaut B.S."/>
            <person name="Lysak M.A."/>
            <person name="Jenkins J."/>
            <person name="Grimwood J."/>
            <person name="Chapman J."/>
            <person name="Prochnik S."/>
            <person name="Shu S."/>
            <person name="Rokhsar D."/>
            <person name="Schmutz J."/>
            <person name="Weigel D."/>
            <person name="Wright S.I."/>
        </authorList>
    </citation>
    <scope>NUCLEOTIDE SEQUENCE [LARGE SCALE GENOMIC DNA]</scope>
    <source>
        <strain evidence="3">cv. Monte Gargano</strain>
    </source>
</reference>
<keyword evidence="3" id="KW-1185">Reference proteome</keyword>
<dbReference type="InterPro" id="IPR003890">
    <property type="entry name" value="MIF4G-like_typ-3"/>
</dbReference>
<protein>
    <recommendedName>
        <fullName evidence="1">MIF4G domain-containing protein</fullName>
    </recommendedName>
</protein>
<dbReference type="Proteomes" id="UP000029121">
    <property type="component" value="Unassembled WGS sequence"/>
</dbReference>
<name>R0GFM3_9BRAS</name>
<dbReference type="SUPFAM" id="SSF48371">
    <property type="entry name" value="ARM repeat"/>
    <property type="match status" value="1"/>
</dbReference>
<dbReference type="EMBL" id="KB870806">
    <property type="protein sequence ID" value="EOA34637.1"/>
    <property type="molecule type" value="Genomic_DNA"/>
</dbReference>
<dbReference type="STRING" id="81985.R0GFM3"/>
<dbReference type="GO" id="GO:0003729">
    <property type="term" value="F:mRNA binding"/>
    <property type="evidence" value="ECO:0007669"/>
    <property type="project" value="TreeGrafter"/>
</dbReference>
<organism evidence="2 3">
    <name type="scientific">Capsella rubella</name>
    <dbReference type="NCBI Taxonomy" id="81985"/>
    <lineage>
        <taxon>Eukaryota</taxon>
        <taxon>Viridiplantae</taxon>
        <taxon>Streptophyta</taxon>
        <taxon>Embryophyta</taxon>
        <taxon>Tracheophyta</taxon>
        <taxon>Spermatophyta</taxon>
        <taxon>Magnoliopsida</taxon>
        <taxon>eudicotyledons</taxon>
        <taxon>Gunneridae</taxon>
        <taxon>Pentapetalae</taxon>
        <taxon>rosids</taxon>
        <taxon>malvids</taxon>
        <taxon>Brassicales</taxon>
        <taxon>Brassicaceae</taxon>
        <taxon>Camelineae</taxon>
        <taxon>Capsella</taxon>
    </lineage>
</organism>
<sequence>MSRLAEEKYNRLTSHLIRSCVTPDILKRVTTLIVEKAVLEPTSCPMYAQLCYDIHNKLPKLPPKTMVSGEITFKKVLLNTMQKVFEGTYELSEEIRKMNAPDQKEERIDKERLLKLRNLGNLRFVGELFLKQMIPEKIVHHIVQELLGADKKMCPPDDDLEALSLSQDYRQQA</sequence>
<dbReference type="Pfam" id="PF02854">
    <property type="entry name" value="MIF4G"/>
    <property type="match status" value="1"/>
</dbReference>
<dbReference type="OrthoDB" id="514777at2759"/>
<evidence type="ECO:0000313" key="2">
    <source>
        <dbReference type="EMBL" id="EOA34637.1"/>
    </source>
</evidence>
<feature type="domain" description="MIF4G" evidence="1">
    <location>
        <begin position="1"/>
        <end position="173"/>
    </location>
</feature>